<evidence type="ECO:0000256" key="1">
    <source>
        <dbReference type="SAM" id="MobiDB-lite"/>
    </source>
</evidence>
<comment type="caution">
    <text evidence="3">The sequence shown here is derived from an EMBL/GenBank/DDBJ whole genome shotgun (WGS) entry which is preliminary data.</text>
</comment>
<feature type="compositionally biased region" description="Polar residues" evidence="1">
    <location>
        <begin position="439"/>
        <end position="451"/>
    </location>
</feature>
<feature type="region of interest" description="Disordered" evidence="1">
    <location>
        <begin position="190"/>
        <end position="214"/>
    </location>
</feature>
<organism evidence="3 4">
    <name type="scientific">Sphingomonas quercus</name>
    <dbReference type="NCBI Taxonomy" id="2842451"/>
    <lineage>
        <taxon>Bacteria</taxon>
        <taxon>Pseudomonadati</taxon>
        <taxon>Pseudomonadota</taxon>
        <taxon>Alphaproteobacteria</taxon>
        <taxon>Sphingomonadales</taxon>
        <taxon>Sphingomonadaceae</taxon>
        <taxon>Sphingomonas</taxon>
    </lineage>
</organism>
<feature type="region of interest" description="Disordered" evidence="1">
    <location>
        <begin position="136"/>
        <end position="155"/>
    </location>
</feature>
<evidence type="ECO:0000313" key="3">
    <source>
        <dbReference type="EMBL" id="MBU3078673.1"/>
    </source>
</evidence>
<protein>
    <submittedName>
        <fullName evidence="3">Flagellar hook-length control protein FliK</fullName>
    </submittedName>
</protein>
<gene>
    <name evidence="3" type="ORF">KOF26_12425</name>
</gene>
<feature type="domain" description="Flagellar hook-length control protein-like C-terminal" evidence="2">
    <location>
        <begin position="355"/>
        <end position="433"/>
    </location>
</feature>
<proteinExistence type="predicted"/>
<feature type="region of interest" description="Disordered" evidence="1">
    <location>
        <begin position="265"/>
        <end position="294"/>
    </location>
</feature>
<feature type="region of interest" description="Disordered" evidence="1">
    <location>
        <begin position="1"/>
        <end position="123"/>
    </location>
</feature>
<feature type="compositionally biased region" description="Low complexity" evidence="1">
    <location>
        <begin position="102"/>
        <end position="111"/>
    </location>
</feature>
<keyword evidence="4" id="KW-1185">Reference proteome</keyword>
<keyword evidence="3" id="KW-0966">Cell projection</keyword>
<dbReference type="InterPro" id="IPR021136">
    <property type="entry name" value="Flagellar_hook_control-like_C"/>
</dbReference>
<dbReference type="EMBL" id="JAHKRT010000006">
    <property type="protein sequence ID" value="MBU3078673.1"/>
    <property type="molecule type" value="Genomic_DNA"/>
</dbReference>
<feature type="region of interest" description="Disordered" evidence="1">
    <location>
        <begin position="423"/>
        <end position="481"/>
    </location>
</feature>
<keyword evidence="3" id="KW-0282">Flagellum</keyword>
<accession>A0ABS6BK48</accession>
<evidence type="ECO:0000259" key="2">
    <source>
        <dbReference type="Pfam" id="PF02120"/>
    </source>
</evidence>
<sequence>MSIPSIVSRSPAPAPVRPADNGSSAAGSAFGAMVDDNKPAAAPVRPSQQAQQQEPAADKTAADRPAGATAKADKPAPADATNETLEQAVAEPAVEAPPLPDLPAGAAEADPIAPTPGELALGDDAANTLAGSLADDAVKPADPTLPATPPAPVAATKPIQTPALAQQAAAADAIVEQPLAAATAGIAAPKPAAPAKKQDSAAAPKADTKADPAQATAAATAAALPMPVVAPQQAVAATVAQDEAPPADAALPGLSGALSRTAAKGEVAASPTADADTGAAAPAARDAGPAVQTHQLAQGGLSSTLLAQSVPADTKPASFGTVYAANLAQTSTEAAHATVAAQTGRIGHDMGVEIARSVAAGRHEILVRLDPPEMGRIEVRMSFDKDGGLRAVVAADNHGALDLLKRDSADLVRALSDAGVRSDSQSFRFDSRSGDGGQQWRQAQQDGTNSRGSAAGGADGLAEDEPAYRQLRTSGRIDMMA</sequence>
<keyword evidence="3" id="KW-0969">Cilium</keyword>
<feature type="compositionally biased region" description="Low complexity" evidence="1">
    <location>
        <begin position="39"/>
        <end position="55"/>
    </location>
</feature>
<dbReference type="Proteomes" id="UP000776276">
    <property type="component" value="Unassembled WGS sequence"/>
</dbReference>
<evidence type="ECO:0000313" key="4">
    <source>
        <dbReference type="Proteomes" id="UP000776276"/>
    </source>
</evidence>
<name>A0ABS6BK48_9SPHN</name>
<feature type="compositionally biased region" description="Low complexity" evidence="1">
    <location>
        <begin position="268"/>
        <end position="290"/>
    </location>
</feature>
<dbReference type="Pfam" id="PF02120">
    <property type="entry name" value="Flg_hook"/>
    <property type="match status" value="1"/>
</dbReference>
<feature type="compositionally biased region" description="Low complexity" evidence="1">
    <location>
        <begin position="7"/>
        <end position="32"/>
    </location>
</feature>
<dbReference type="CDD" id="cd17470">
    <property type="entry name" value="T3SS_Flik_C"/>
    <property type="match status" value="1"/>
</dbReference>
<dbReference type="RefSeq" id="WP_216325275.1">
    <property type="nucleotide sequence ID" value="NZ_JAHKRT010000006.1"/>
</dbReference>
<reference evidence="3 4" key="1">
    <citation type="submission" date="2021-06" db="EMBL/GenBank/DDBJ databases">
        <title>Sphingomonas sp. XMGL2, whole genome shotgun sequencing project.</title>
        <authorList>
            <person name="Zhao G."/>
            <person name="Shen L."/>
        </authorList>
    </citation>
    <scope>NUCLEOTIDE SEQUENCE [LARGE SCALE GENOMIC DNA]</scope>
    <source>
        <strain evidence="3 4">XMGL2</strain>
    </source>
</reference>